<dbReference type="Proteomes" id="UP000076502">
    <property type="component" value="Unassembled WGS sequence"/>
</dbReference>
<sequence length="66" mass="7328">MRNKFSKRSSGSVVTKETGEGTWKNYFCVEEAGATGQKFSPGSRLESITEKCQVENKGRRSCNNCC</sequence>
<accession>A0A154P8G0</accession>
<proteinExistence type="predicted"/>
<evidence type="ECO:0000313" key="2">
    <source>
        <dbReference type="Proteomes" id="UP000076502"/>
    </source>
</evidence>
<protein>
    <submittedName>
        <fullName evidence="1">Uncharacterized protein</fullName>
    </submittedName>
</protein>
<organism evidence="1 2">
    <name type="scientific">Dufourea novaeangliae</name>
    <name type="common">Sweat bee</name>
    <dbReference type="NCBI Taxonomy" id="178035"/>
    <lineage>
        <taxon>Eukaryota</taxon>
        <taxon>Metazoa</taxon>
        <taxon>Ecdysozoa</taxon>
        <taxon>Arthropoda</taxon>
        <taxon>Hexapoda</taxon>
        <taxon>Insecta</taxon>
        <taxon>Pterygota</taxon>
        <taxon>Neoptera</taxon>
        <taxon>Endopterygota</taxon>
        <taxon>Hymenoptera</taxon>
        <taxon>Apocrita</taxon>
        <taxon>Aculeata</taxon>
        <taxon>Apoidea</taxon>
        <taxon>Anthophila</taxon>
        <taxon>Halictidae</taxon>
        <taxon>Rophitinae</taxon>
        <taxon>Dufourea</taxon>
    </lineage>
</organism>
<keyword evidence="2" id="KW-1185">Reference proteome</keyword>
<dbReference type="EMBL" id="KQ434845">
    <property type="protein sequence ID" value="KZC08209.1"/>
    <property type="molecule type" value="Genomic_DNA"/>
</dbReference>
<name>A0A154P8G0_DUFNO</name>
<gene>
    <name evidence="1" type="ORF">WN55_10942</name>
</gene>
<evidence type="ECO:0000313" key="1">
    <source>
        <dbReference type="EMBL" id="KZC08209.1"/>
    </source>
</evidence>
<dbReference type="AlphaFoldDB" id="A0A154P8G0"/>
<reference evidence="1 2" key="1">
    <citation type="submission" date="2015-07" db="EMBL/GenBank/DDBJ databases">
        <title>The genome of Dufourea novaeangliae.</title>
        <authorList>
            <person name="Pan H."/>
            <person name="Kapheim K."/>
        </authorList>
    </citation>
    <scope>NUCLEOTIDE SEQUENCE [LARGE SCALE GENOMIC DNA]</scope>
    <source>
        <strain evidence="1">0120121106</strain>
        <tissue evidence="1">Whole body</tissue>
    </source>
</reference>